<dbReference type="GO" id="GO:0000981">
    <property type="term" value="F:DNA-binding transcription factor activity, RNA polymerase II-specific"/>
    <property type="evidence" value="ECO:0007669"/>
    <property type="project" value="TreeGrafter"/>
</dbReference>
<feature type="domain" description="GATA-type" evidence="7">
    <location>
        <begin position="61"/>
        <end position="114"/>
    </location>
</feature>
<dbReference type="AlphaFoldDB" id="A0A5K3FT21"/>
<dbReference type="PROSITE" id="PS50114">
    <property type="entry name" value="GATA_ZN_FINGER_2"/>
    <property type="match status" value="1"/>
</dbReference>
<reference evidence="8" key="1">
    <citation type="submission" date="2019-11" db="UniProtKB">
        <authorList>
            <consortium name="WormBaseParasite"/>
        </authorList>
    </citation>
    <scope>IDENTIFICATION</scope>
</reference>
<dbReference type="Gene3D" id="3.30.50.10">
    <property type="entry name" value="Erythroid Transcription Factor GATA-1, subunit A"/>
    <property type="match status" value="1"/>
</dbReference>
<dbReference type="InterPro" id="IPR039355">
    <property type="entry name" value="Transcription_factor_GATA"/>
</dbReference>
<dbReference type="GO" id="GO:0045944">
    <property type="term" value="P:positive regulation of transcription by RNA polymerase II"/>
    <property type="evidence" value="ECO:0007669"/>
    <property type="project" value="TreeGrafter"/>
</dbReference>
<name>A0A5K3FT21_MESCO</name>
<comment type="subcellular location">
    <subcellularLocation>
        <location evidence="1">Nucleus</location>
    </subcellularLocation>
</comment>
<dbReference type="WBParaSite" id="MCU_009756-RB">
    <property type="protein sequence ID" value="MCU_009756-RB"/>
    <property type="gene ID" value="MCU_009756"/>
</dbReference>
<protein>
    <submittedName>
        <fullName evidence="8">GATA-type domain-containing protein</fullName>
    </submittedName>
</protein>
<evidence type="ECO:0000256" key="2">
    <source>
        <dbReference type="ARBA" id="ARBA00022723"/>
    </source>
</evidence>
<sequence>MHDGVGNFLCGFCHCHGGHVFPMTHTQPGVLPYPQSSQMHSQEVGLQQFLKAKRVVLSPSRQSCMVCSNCKTSQTSLWRRTSDGDTVCNACGLYQKMHGRSRPLTMRKDSIQTRKRCYTKKRRSNTSTSNRKRLLTTHLSVSHPIGRQQVSICPTCGSPTCLPAGMSSVAHFSSMQTPPPPDAVALNQVRKTQYDFEYGIQQQYGRRGYAPSPIHEEPQYQPLHDQVSHLDFKPFRYSQTDGSALAW</sequence>
<dbReference type="SUPFAM" id="SSF57716">
    <property type="entry name" value="Glucocorticoid receptor-like (DNA-binding domain)"/>
    <property type="match status" value="1"/>
</dbReference>
<keyword evidence="3 6" id="KW-0863">Zinc-finger</keyword>
<organism evidence="8">
    <name type="scientific">Mesocestoides corti</name>
    <name type="common">Flatworm</name>
    <dbReference type="NCBI Taxonomy" id="53468"/>
    <lineage>
        <taxon>Eukaryota</taxon>
        <taxon>Metazoa</taxon>
        <taxon>Spiralia</taxon>
        <taxon>Lophotrochozoa</taxon>
        <taxon>Platyhelminthes</taxon>
        <taxon>Cestoda</taxon>
        <taxon>Eucestoda</taxon>
        <taxon>Cyclophyllidea</taxon>
        <taxon>Mesocestoididae</taxon>
        <taxon>Mesocestoides</taxon>
    </lineage>
</organism>
<keyword evidence="2" id="KW-0479">Metal-binding</keyword>
<dbReference type="GO" id="GO:0008270">
    <property type="term" value="F:zinc ion binding"/>
    <property type="evidence" value="ECO:0007669"/>
    <property type="project" value="UniProtKB-KW"/>
</dbReference>
<dbReference type="GO" id="GO:0005634">
    <property type="term" value="C:nucleus"/>
    <property type="evidence" value="ECO:0007669"/>
    <property type="project" value="UniProtKB-SubCell"/>
</dbReference>
<accession>A0A5K3FT21</accession>
<evidence type="ECO:0000256" key="6">
    <source>
        <dbReference type="PROSITE-ProRule" id="PRU00094"/>
    </source>
</evidence>
<keyword evidence="5" id="KW-0539">Nucleus</keyword>
<evidence type="ECO:0000256" key="5">
    <source>
        <dbReference type="ARBA" id="ARBA00023242"/>
    </source>
</evidence>
<keyword evidence="4" id="KW-0862">Zinc</keyword>
<evidence type="ECO:0000256" key="3">
    <source>
        <dbReference type="ARBA" id="ARBA00022771"/>
    </source>
</evidence>
<evidence type="ECO:0000256" key="1">
    <source>
        <dbReference type="ARBA" id="ARBA00004123"/>
    </source>
</evidence>
<evidence type="ECO:0000256" key="4">
    <source>
        <dbReference type="ARBA" id="ARBA00022833"/>
    </source>
</evidence>
<dbReference type="InterPro" id="IPR000679">
    <property type="entry name" value="Znf_GATA"/>
</dbReference>
<dbReference type="InterPro" id="IPR013088">
    <property type="entry name" value="Znf_NHR/GATA"/>
</dbReference>
<proteinExistence type="predicted"/>
<dbReference type="PROSITE" id="PS00344">
    <property type="entry name" value="GATA_ZN_FINGER_1"/>
    <property type="match status" value="1"/>
</dbReference>
<dbReference type="PRINTS" id="PR00619">
    <property type="entry name" value="GATAZNFINGER"/>
</dbReference>
<dbReference type="GO" id="GO:0000122">
    <property type="term" value="P:negative regulation of transcription by RNA polymerase II"/>
    <property type="evidence" value="ECO:0007669"/>
    <property type="project" value="TreeGrafter"/>
</dbReference>
<evidence type="ECO:0000259" key="7">
    <source>
        <dbReference type="PROSITE" id="PS50114"/>
    </source>
</evidence>
<dbReference type="Pfam" id="PF00320">
    <property type="entry name" value="GATA"/>
    <property type="match status" value="1"/>
</dbReference>
<dbReference type="GO" id="GO:0000978">
    <property type="term" value="F:RNA polymerase II cis-regulatory region sequence-specific DNA binding"/>
    <property type="evidence" value="ECO:0007669"/>
    <property type="project" value="TreeGrafter"/>
</dbReference>
<evidence type="ECO:0000313" key="8">
    <source>
        <dbReference type="WBParaSite" id="MCU_009756-RB"/>
    </source>
</evidence>
<dbReference type="PANTHER" id="PTHR10071">
    <property type="entry name" value="TRANSCRIPTION FACTOR GATA FAMILY MEMBER"/>
    <property type="match status" value="1"/>
</dbReference>
<dbReference type="CDD" id="cd00202">
    <property type="entry name" value="ZnF_GATA"/>
    <property type="match status" value="1"/>
</dbReference>
<dbReference type="PANTHER" id="PTHR10071:SF281">
    <property type="entry name" value="BOX A-BINDING FACTOR-RELATED"/>
    <property type="match status" value="1"/>
</dbReference>
<dbReference type="GO" id="GO:0045165">
    <property type="term" value="P:cell fate commitment"/>
    <property type="evidence" value="ECO:0007669"/>
    <property type="project" value="TreeGrafter"/>
</dbReference>
<dbReference type="SMART" id="SM00401">
    <property type="entry name" value="ZnF_GATA"/>
    <property type="match status" value="1"/>
</dbReference>